<dbReference type="Proteomes" id="UP001558652">
    <property type="component" value="Unassembled WGS sequence"/>
</dbReference>
<evidence type="ECO:0000256" key="3">
    <source>
        <dbReference type="ARBA" id="ARBA00022853"/>
    </source>
</evidence>
<evidence type="ECO:0000313" key="8">
    <source>
        <dbReference type="Proteomes" id="UP001558652"/>
    </source>
</evidence>
<evidence type="ECO:0000256" key="4">
    <source>
        <dbReference type="ARBA" id="ARBA00023242"/>
    </source>
</evidence>
<dbReference type="InterPro" id="IPR048589">
    <property type="entry name" value="SAMD1-like_WH"/>
</dbReference>
<dbReference type="EMBL" id="JBFDAA010000012">
    <property type="protein sequence ID" value="KAL1123503.1"/>
    <property type="molecule type" value="Genomic_DNA"/>
</dbReference>
<evidence type="ECO:0000256" key="1">
    <source>
        <dbReference type="ARBA" id="ARBA00004123"/>
    </source>
</evidence>
<dbReference type="GO" id="GO:0005634">
    <property type="term" value="C:nucleus"/>
    <property type="evidence" value="ECO:0007669"/>
    <property type="project" value="UniProtKB-SubCell"/>
</dbReference>
<reference evidence="7 8" key="1">
    <citation type="submission" date="2024-07" db="EMBL/GenBank/DDBJ databases">
        <title>Chromosome-level genome assembly of the water stick insect Ranatra chinensis (Heteroptera: Nepidae).</title>
        <authorList>
            <person name="Liu X."/>
        </authorList>
    </citation>
    <scope>NUCLEOTIDE SEQUENCE [LARGE SCALE GENOMIC DNA]</scope>
    <source>
        <strain evidence="7">Cailab_2021Rc</strain>
        <tissue evidence="7">Muscle</tissue>
    </source>
</reference>
<keyword evidence="3" id="KW-0156">Chromatin regulator</keyword>
<accession>A0ABD0YUN3</accession>
<dbReference type="AlphaFoldDB" id="A0ABD0YUN3"/>
<evidence type="ECO:0000256" key="2">
    <source>
        <dbReference type="ARBA" id="ARBA00022553"/>
    </source>
</evidence>
<keyword evidence="2" id="KW-0597">Phosphoprotein</keyword>
<name>A0ABD0YUN3_9HEMI</name>
<feature type="domain" description="SAMD1-like winged helix (WH)" evidence="6">
    <location>
        <begin position="66"/>
        <end position="143"/>
    </location>
</feature>
<keyword evidence="8" id="KW-1185">Reference proteome</keyword>
<comment type="subcellular location">
    <subcellularLocation>
        <location evidence="1">Nucleus</location>
    </subcellularLocation>
</comment>
<evidence type="ECO:0000256" key="5">
    <source>
        <dbReference type="SAM" id="MobiDB-lite"/>
    </source>
</evidence>
<feature type="region of interest" description="Disordered" evidence="5">
    <location>
        <begin position="213"/>
        <end position="240"/>
    </location>
</feature>
<dbReference type="PROSITE" id="PS52014">
    <property type="entry name" value="SAMD1_WH"/>
    <property type="match status" value="1"/>
</dbReference>
<organism evidence="7 8">
    <name type="scientific">Ranatra chinensis</name>
    <dbReference type="NCBI Taxonomy" id="642074"/>
    <lineage>
        <taxon>Eukaryota</taxon>
        <taxon>Metazoa</taxon>
        <taxon>Ecdysozoa</taxon>
        <taxon>Arthropoda</taxon>
        <taxon>Hexapoda</taxon>
        <taxon>Insecta</taxon>
        <taxon>Pterygota</taxon>
        <taxon>Neoptera</taxon>
        <taxon>Paraneoptera</taxon>
        <taxon>Hemiptera</taxon>
        <taxon>Heteroptera</taxon>
        <taxon>Panheteroptera</taxon>
        <taxon>Nepomorpha</taxon>
        <taxon>Nepidae</taxon>
        <taxon>Ranatrinae</taxon>
        <taxon>Ranatra</taxon>
    </lineage>
</organism>
<evidence type="ECO:0000313" key="7">
    <source>
        <dbReference type="EMBL" id="KAL1123503.1"/>
    </source>
</evidence>
<dbReference type="GO" id="GO:0006325">
    <property type="term" value="P:chromatin organization"/>
    <property type="evidence" value="ECO:0007669"/>
    <property type="project" value="UniProtKB-KW"/>
</dbReference>
<evidence type="ECO:0000259" key="6">
    <source>
        <dbReference type="PROSITE" id="PS52014"/>
    </source>
</evidence>
<gene>
    <name evidence="7" type="ORF">AAG570_002581</name>
</gene>
<protein>
    <recommendedName>
        <fullName evidence="6">SAMD1-like winged helix (WH) domain-containing protein</fullName>
    </recommendedName>
</protein>
<dbReference type="Pfam" id="PF21524">
    <property type="entry name" value="SAMD1_WH"/>
    <property type="match status" value="1"/>
</dbReference>
<sequence>MVQAPKHVLREQEAGDNGNSHPSVIVCPADPSTFHRRFARRGRVLVRYNERLCIAVGHVRFGNFTRDSYGTSVWTKWVVDAIQKIRQQKQRPSLERICHAIRQHHAIAEKTIGERLESLVEEGRILKLAVNESSDLTRIAVKAVRELGAKEGSTLKCVEKYVRQSNSLVIDPGVDLTVLLKTALALAEERALLCRSGNLYRYVEPPLSEKRLHREEARGRKRKRSPSIEESPKICVDSHEGPNDRAGVDYILALRDLFLCCPPSPLSALGDLALSEPAKRIIITLKIELPLFY</sequence>
<keyword evidence="4" id="KW-0539">Nucleus</keyword>
<feature type="compositionally biased region" description="Basic and acidic residues" evidence="5">
    <location>
        <begin position="226"/>
        <end position="240"/>
    </location>
</feature>
<proteinExistence type="predicted"/>
<comment type="caution">
    <text evidence="7">The sequence shown here is derived from an EMBL/GenBank/DDBJ whole genome shotgun (WGS) entry which is preliminary data.</text>
</comment>